<feature type="compositionally biased region" description="Basic and acidic residues" evidence="10">
    <location>
        <begin position="570"/>
        <end position="609"/>
    </location>
</feature>
<dbReference type="InterPro" id="IPR001609">
    <property type="entry name" value="Myosin_head_motor_dom-like"/>
</dbReference>
<dbReference type="InterPro" id="IPR027417">
    <property type="entry name" value="P-loop_NTPase"/>
</dbReference>
<keyword evidence="2" id="KW-0547">Nucleotide-binding</keyword>
<feature type="compositionally biased region" description="Low complexity" evidence="10">
    <location>
        <begin position="842"/>
        <end position="852"/>
    </location>
</feature>
<dbReference type="EMBL" id="HBIW01016106">
    <property type="protein sequence ID" value="CAE0698448.1"/>
    <property type="molecule type" value="Transcribed_RNA"/>
</dbReference>
<keyword evidence="6 9" id="KW-0518">Myosin</keyword>
<evidence type="ECO:0000256" key="8">
    <source>
        <dbReference type="ARBA" id="ARBA00023203"/>
    </source>
</evidence>
<accession>A0A7S3ZZ11</accession>
<dbReference type="PANTHER" id="PTHR13140">
    <property type="entry name" value="MYOSIN"/>
    <property type="match status" value="1"/>
</dbReference>
<dbReference type="AlphaFoldDB" id="A0A7S3ZZ11"/>
<dbReference type="SMART" id="SM00242">
    <property type="entry name" value="MYSc"/>
    <property type="match status" value="1"/>
</dbReference>
<dbReference type="GO" id="GO:0005737">
    <property type="term" value="C:cytoplasm"/>
    <property type="evidence" value="ECO:0007669"/>
    <property type="project" value="TreeGrafter"/>
</dbReference>
<feature type="region of interest" description="Disordered" evidence="10">
    <location>
        <begin position="76"/>
        <end position="105"/>
    </location>
</feature>
<evidence type="ECO:0000256" key="7">
    <source>
        <dbReference type="ARBA" id="ARBA00023175"/>
    </source>
</evidence>
<evidence type="ECO:0000256" key="4">
    <source>
        <dbReference type="ARBA" id="ARBA00022833"/>
    </source>
</evidence>
<dbReference type="PROSITE" id="PS51456">
    <property type="entry name" value="MYOSIN_MOTOR"/>
    <property type="match status" value="1"/>
</dbReference>
<dbReference type="GO" id="GO:0005524">
    <property type="term" value="F:ATP binding"/>
    <property type="evidence" value="ECO:0007669"/>
    <property type="project" value="UniProtKB-KW"/>
</dbReference>
<evidence type="ECO:0000256" key="3">
    <source>
        <dbReference type="ARBA" id="ARBA00022771"/>
    </source>
</evidence>
<dbReference type="Pfam" id="PF01363">
    <property type="entry name" value="FYVE"/>
    <property type="match status" value="1"/>
</dbReference>
<evidence type="ECO:0000256" key="9">
    <source>
        <dbReference type="PROSITE-ProRule" id="PRU00782"/>
    </source>
</evidence>
<comment type="similarity">
    <text evidence="9">Belongs to the TRAFAC class myosin-kinesin ATPase superfamily. Myosin family.</text>
</comment>
<feature type="compositionally biased region" description="Basic and acidic residues" evidence="10">
    <location>
        <begin position="80"/>
        <end position="90"/>
    </location>
</feature>
<feature type="domain" description="Myosin motor" evidence="11">
    <location>
        <begin position="1"/>
        <end position="243"/>
    </location>
</feature>
<dbReference type="GO" id="GO:0051015">
    <property type="term" value="F:actin filament binding"/>
    <property type="evidence" value="ECO:0007669"/>
    <property type="project" value="TreeGrafter"/>
</dbReference>
<dbReference type="GO" id="GO:0006897">
    <property type="term" value="P:endocytosis"/>
    <property type="evidence" value="ECO:0007669"/>
    <property type="project" value="TreeGrafter"/>
</dbReference>
<feature type="compositionally biased region" description="Pro residues" evidence="10">
    <location>
        <begin position="769"/>
        <end position="781"/>
    </location>
</feature>
<gene>
    <name evidence="12" type="ORF">PCAL00307_LOCUS13884</name>
</gene>
<dbReference type="InterPro" id="IPR010926">
    <property type="entry name" value="Myosin_TH1"/>
</dbReference>
<dbReference type="InterPro" id="IPR036961">
    <property type="entry name" value="Kinesin_motor_dom_sf"/>
</dbReference>
<dbReference type="Gene3D" id="1.20.58.530">
    <property type="match status" value="1"/>
</dbReference>
<evidence type="ECO:0000256" key="6">
    <source>
        <dbReference type="ARBA" id="ARBA00023123"/>
    </source>
</evidence>
<organism evidence="12">
    <name type="scientific">Pelagomonas calceolata</name>
    <dbReference type="NCBI Taxonomy" id="35677"/>
    <lineage>
        <taxon>Eukaryota</taxon>
        <taxon>Sar</taxon>
        <taxon>Stramenopiles</taxon>
        <taxon>Ochrophyta</taxon>
        <taxon>Pelagophyceae</taxon>
        <taxon>Pelagomonadales</taxon>
        <taxon>Pelagomonadaceae</taxon>
        <taxon>Pelagomonas</taxon>
    </lineage>
</organism>
<evidence type="ECO:0000256" key="10">
    <source>
        <dbReference type="SAM" id="MobiDB-lite"/>
    </source>
</evidence>
<evidence type="ECO:0000256" key="2">
    <source>
        <dbReference type="ARBA" id="ARBA00022741"/>
    </source>
</evidence>
<dbReference type="Gene3D" id="1.20.5.4820">
    <property type="match status" value="1"/>
</dbReference>
<keyword evidence="4" id="KW-0862">Zinc</keyword>
<evidence type="ECO:0000259" key="11">
    <source>
        <dbReference type="PROSITE" id="PS51456"/>
    </source>
</evidence>
<dbReference type="Gene3D" id="3.40.850.10">
    <property type="entry name" value="Kinesin motor domain"/>
    <property type="match status" value="1"/>
</dbReference>
<feature type="region of interest" description="Actin-binding" evidence="9">
    <location>
        <begin position="110"/>
        <end position="132"/>
    </location>
</feature>
<keyword evidence="3" id="KW-0863">Zinc-finger</keyword>
<feature type="region of interest" description="Disordered" evidence="10">
    <location>
        <begin position="1"/>
        <end position="27"/>
    </location>
</feature>
<dbReference type="GO" id="GO:0007015">
    <property type="term" value="P:actin filament organization"/>
    <property type="evidence" value="ECO:0007669"/>
    <property type="project" value="TreeGrafter"/>
</dbReference>
<dbReference type="PANTHER" id="PTHR13140:SF729">
    <property type="entry name" value="UNCONVENTIONAL MYOSIN-IE"/>
    <property type="match status" value="1"/>
</dbReference>
<dbReference type="Gene3D" id="3.30.40.10">
    <property type="entry name" value="Zinc/RING finger domain, C3HC4 (zinc finger)"/>
    <property type="match status" value="1"/>
</dbReference>
<dbReference type="GO" id="GO:0005886">
    <property type="term" value="C:plasma membrane"/>
    <property type="evidence" value="ECO:0007669"/>
    <property type="project" value="TreeGrafter"/>
</dbReference>
<keyword evidence="7" id="KW-0505">Motor protein</keyword>
<dbReference type="SUPFAM" id="SSF52540">
    <property type="entry name" value="P-loop containing nucleoside triphosphate hydrolases"/>
    <property type="match status" value="1"/>
</dbReference>
<name>A0A7S3ZZ11_9STRA</name>
<proteinExistence type="inferred from homology"/>
<evidence type="ECO:0000313" key="12">
    <source>
        <dbReference type="EMBL" id="CAE0698448.1"/>
    </source>
</evidence>
<reference evidence="12" key="1">
    <citation type="submission" date="2021-01" db="EMBL/GenBank/DDBJ databases">
        <authorList>
            <person name="Corre E."/>
            <person name="Pelletier E."/>
            <person name="Niang G."/>
            <person name="Scheremetjew M."/>
            <person name="Finn R."/>
            <person name="Kale V."/>
            <person name="Holt S."/>
            <person name="Cochrane G."/>
            <person name="Meng A."/>
            <person name="Brown T."/>
            <person name="Cohen L."/>
        </authorList>
    </citation>
    <scope>NUCLEOTIDE SEQUENCE</scope>
    <source>
        <strain evidence="12">CCMP1756</strain>
    </source>
</reference>
<dbReference type="Pfam" id="PF06017">
    <property type="entry name" value="Myosin_TH1"/>
    <property type="match status" value="1"/>
</dbReference>
<dbReference type="Pfam" id="PF00063">
    <property type="entry name" value="Myosin_head"/>
    <property type="match status" value="1"/>
</dbReference>
<dbReference type="GO" id="GO:0008270">
    <property type="term" value="F:zinc ion binding"/>
    <property type="evidence" value="ECO:0007669"/>
    <property type="project" value="UniProtKB-KW"/>
</dbReference>
<dbReference type="InterPro" id="IPR013083">
    <property type="entry name" value="Znf_RING/FYVE/PHD"/>
</dbReference>
<dbReference type="GO" id="GO:0000146">
    <property type="term" value="F:microfilament motor activity"/>
    <property type="evidence" value="ECO:0007669"/>
    <property type="project" value="TreeGrafter"/>
</dbReference>
<evidence type="ECO:0000256" key="5">
    <source>
        <dbReference type="ARBA" id="ARBA00022840"/>
    </source>
</evidence>
<comment type="caution">
    <text evidence="9">Lacks conserved residue(s) required for the propagation of feature annotation.</text>
</comment>
<keyword evidence="1" id="KW-0479">Metal-binding</keyword>
<protein>
    <recommendedName>
        <fullName evidence="11">Myosin motor domain-containing protein</fullName>
    </recommendedName>
</protein>
<feature type="compositionally biased region" description="Acidic residues" evidence="10">
    <location>
        <begin position="794"/>
        <end position="809"/>
    </location>
</feature>
<dbReference type="GO" id="GO:0016459">
    <property type="term" value="C:myosin complex"/>
    <property type="evidence" value="ECO:0007669"/>
    <property type="project" value="UniProtKB-KW"/>
</dbReference>
<feature type="region of interest" description="Disordered" evidence="10">
    <location>
        <begin position="560"/>
        <end position="630"/>
    </location>
</feature>
<keyword evidence="5" id="KW-0067">ATP-binding</keyword>
<feature type="region of interest" description="Disordered" evidence="10">
    <location>
        <begin position="769"/>
        <end position="852"/>
    </location>
</feature>
<keyword evidence="8 9" id="KW-0009">Actin-binding</keyword>
<dbReference type="InterPro" id="IPR000306">
    <property type="entry name" value="Znf_FYVE"/>
</dbReference>
<sequence>MHSRPGPQIDATFRSDVAASQQQHRHFRPSKTGFVVQHYAGDVSYDTHGFAESNRDELRNDLFEILVSSSDSSLTALYAEDQRERNERQSRPGKRGGSGPTAGRKIRDQCSELVAALMQCEPHYVRCVKTNDEKRALFCDDERVSHQCKYLGLPENVRVRRAGFAYRTEYHRFLERFKTLSRATYPREWTGTDANGAREIVKAASKLGGVLSSLADGSETQFGRHKLFVKQPEVYAQLEKVRDEKFASYAAKIAKAGRRSTDLRESVLLSRDVARRFSAIGKRRRASSVDRPYEGEYLQSDDARKGLLDAKKRAKDTSRIVFSDEQTVAQLVSGGEKGKEAVFEKRLVGVTRDWLYVLQDQGPASMRRYVLKRRVRLDQIDALLVSTKADGILVIGTGPITQVPKAVTKALITSGHWEANKDVKECPVTGKKFGVFGARRHHCRASGKIYSAEACEQRQTFPDDGWFTPERVRDDLYGLEPTDPLEDLVFYCERRSELAGVILRENSSTRLVARDDVPLRKAAQLSRTPGALLKFGAPGGVEHMPPSTMVEGDALVLNAPDGVSDQQAQARRDRADARRAERDRRRAAERELRKERDAQRDAARQEERRRLLREKKARKQAEREARARAAGAIIPTRRTAKTRRQTAPVPVPRAAPVKPQARVAAPVVQPRAAAAPVVQAPPPIPKKKAAPPPMKKAITVPQEVLEGEFYWQHTDGEQRGPSTWTEYKQAHASGETNAELLVYCADVADEWKAAQEVPQLMAYVEAPEAPAPKPPKPPPVPRMLAVPSAREPEPEPEPSSEFEAWDGDPDSIVAAAPAPQPEPEPASAEVRSEVSDLTDNTPAPVAASAPVRQAPVVAQAPATKLKFKKRAGPGDGEAGTFKIDIMAAVFGSCKCGKLKADHIGPDLKCPPC</sequence>
<evidence type="ECO:0000256" key="1">
    <source>
        <dbReference type="ARBA" id="ARBA00022723"/>
    </source>
</evidence>